<feature type="modified residue" description="N6-(pyridoxal phosphate)lysine" evidence="5">
    <location>
        <position position="231"/>
    </location>
</feature>
<dbReference type="InterPro" id="IPR001597">
    <property type="entry name" value="ArAA_b-elim_lyase/Thr_aldolase"/>
</dbReference>
<evidence type="ECO:0000256" key="2">
    <source>
        <dbReference type="ARBA" id="ARBA00006966"/>
    </source>
</evidence>
<dbReference type="SUPFAM" id="SSF53383">
    <property type="entry name" value="PLP-dependent transferases"/>
    <property type="match status" value="1"/>
</dbReference>
<evidence type="ECO:0000256" key="5">
    <source>
        <dbReference type="PIRSR" id="PIRSR017617-1"/>
    </source>
</evidence>
<organism evidence="7">
    <name type="scientific">Phaffia rhodozyma</name>
    <name type="common">Yeast</name>
    <name type="synonym">Xanthophyllomyces dendrorhous</name>
    <dbReference type="NCBI Taxonomy" id="264483"/>
    <lineage>
        <taxon>Eukaryota</taxon>
        <taxon>Fungi</taxon>
        <taxon>Dikarya</taxon>
        <taxon>Basidiomycota</taxon>
        <taxon>Agaricomycotina</taxon>
        <taxon>Tremellomycetes</taxon>
        <taxon>Cystofilobasidiales</taxon>
        <taxon>Mrakiaceae</taxon>
        <taxon>Phaffia</taxon>
    </lineage>
</organism>
<evidence type="ECO:0000256" key="4">
    <source>
        <dbReference type="ARBA" id="ARBA00023239"/>
    </source>
</evidence>
<dbReference type="Pfam" id="PF01212">
    <property type="entry name" value="Beta_elim_lyase"/>
    <property type="match status" value="1"/>
</dbReference>
<name>A0A0F7STW1_PHARH</name>
<feature type="domain" description="Aromatic amino acid beta-eliminating lyase/threonine aldolase" evidence="6">
    <location>
        <begin position="27"/>
        <end position="316"/>
    </location>
</feature>
<dbReference type="GO" id="GO:0005829">
    <property type="term" value="C:cytosol"/>
    <property type="evidence" value="ECO:0007669"/>
    <property type="project" value="TreeGrafter"/>
</dbReference>
<dbReference type="PIRSF" id="PIRSF017617">
    <property type="entry name" value="Thr_aldolase"/>
    <property type="match status" value="1"/>
</dbReference>
<dbReference type="NCBIfam" id="NF041359">
    <property type="entry name" value="GntG_guanitoxin"/>
    <property type="match status" value="1"/>
</dbReference>
<evidence type="ECO:0000256" key="1">
    <source>
        <dbReference type="ARBA" id="ARBA00001933"/>
    </source>
</evidence>
<dbReference type="Gene3D" id="3.40.640.10">
    <property type="entry name" value="Type I PLP-dependent aspartate aminotransferase-like (Major domain)"/>
    <property type="match status" value="1"/>
</dbReference>
<dbReference type="Gene3D" id="3.90.1150.10">
    <property type="entry name" value="Aspartate Aminotransferase, domain 1"/>
    <property type="match status" value="1"/>
</dbReference>
<protein>
    <submittedName>
        <fullName evidence="7">Threonine aldolase</fullName>
    </submittedName>
</protein>
<reference evidence="7" key="1">
    <citation type="submission" date="2014-08" db="EMBL/GenBank/DDBJ databases">
        <authorList>
            <person name="Sharma Rahul"/>
            <person name="Thines Marco"/>
        </authorList>
    </citation>
    <scope>NUCLEOTIDE SEQUENCE</scope>
</reference>
<dbReference type="InterPro" id="IPR015421">
    <property type="entry name" value="PyrdxlP-dep_Trfase_major"/>
</dbReference>
<evidence type="ECO:0000256" key="3">
    <source>
        <dbReference type="ARBA" id="ARBA00022898"/>
    </source>
</evidence>
<dbReference type="InterPro" id="IPR015424">
    <property type="entry name" value="PyrdxlP-dep_Trfase"/>
</dbReference>
<dbReference type="AlphaFoldDB" id="A0A0F7STW1"/>
<dbReference type="EMBL" id="LN483157">
    <property type="protein sequence ID" value="CED84020.1"/>
    <property type="molecule type" value="Genomic_DNA"/>
</dbReference>
<dbReference type="FunFam" id="3.40.640.10:FF:000030">
    <property type="entry name" value="Low-specificity L-threonine aldolase"/>
    <property type="match status" value="1"/>
</dbReference>
<proteinExistence type="inferred from homology"/>
<dbReference type="GO" id="GO:0008732">
    <property type="term" value="F:L-allo-threonine aldolase activity"/>
    <property type="evidence" value="ECO:0007669"/>
    <property type="project" value="TreeGrafter"/>
</dbReference>
<evidence type="ECO:0000259" key="6">
    <source>
        <dbReference type="Pfam" id="PF01212"/>
    </source>
</evidence>
<sequence>MIMDPYAITANVGGQANVEKLKAVQRDFRTDTITIPSDAMLQVGMQATRGDDVYNECATTAALEARVAKLCGKEAGLFVVSGTMSNQLGLRAWLTQPPHSVLLDFRSHVFQYEAGGLAFHSQASPLPLKPWNGHHLTWDDDIADDLILGDNIHCASTKIICLENTLNGTIFPQDEIVKISKKAKEEGLIMHCDGARLWNVAAEKGATMETLPEVMKELCDPFDSVSVCLSKGLGAPIGSVLVGPAALIKKAIHFRKLFGGGIRQSGAIAAAADFALTHNFERLRDSHKLAKRLSAGLKELGVQILYEAETCMVFVNFLPLNLPMNAVIARAAALPNPIAFNGARLVCHYQLDPQAVEDFIELVRVMKDEEVSKGWVPEIPRVNGATEITRLRGRDKNYNTAIKH</sequence>
<dbReference type="PANTHER" id="PTHR48097">
    <property type="entry name" value="L-THREONINE ALDOLASE-RELATED"/>
    <property type="match status" value="1"/>
</dbReference>
<dbReference type="InterPro" id="IPR023603">
    <property type="entry name" value="Low_specificity_L-TA-like"/>
</dbReference>
<accession>A0A0F7STW1</accession>
<dbReference type="GO" id="GO:0006567">
    <property type="term" value="P:L-threonine catabolic process"/>
    <property type="evidence" value="ECO:0007669"/>
    <property type="project" value="TreeGrafter"/>
</dbReference>
<evidence type="ECO:0000313" key="7">
    <source>
        <dbReference type="EMBL" id="CED84020.1"/>
    </source>
</evidence>
<keyword evidence="3" id="KW-0663">Pyridoxal phosphate</keyword>
<keyword evidence="4" id="KW-0456">Lyase</keyword>
<dbReference type="InterPro" id="IPR015422">
    <property type="entry name" value="PyrdxlP-dep_Trfase_small"/>
</dbReference>
<dbReference type="PANTHER" id="PTHR48097:SF9">
    <property type="entry name" value="L-THREONINE ALDOLASE"/>
    <property type="match status" value="1"/>
</dbReference>
<comment type="cofactor">
    <cofactor evidence="1">
        <name>pyridoxal 5'-phosphate</name>
        <dbReference type="ChEBI" id="CHEBI:597326"/>
    </cofactor>
</comment>
<dbReference type="GO" id="GO:0006545">
    <property type="term" value="P:glycine biosynthetic process"/>
    <property type="evidence" value="ECO:0007669"/>
    <property type="project" value="TreeGrafter"/>
</dbReference>
<comment type="similarity">
    <text evidence="2">Belongs to the threonine aldolase family.</text>
</comment>